<dbReference type="RefSeq" id="XP_007879396.1">
    <property type="nucleotide sequence ID" value="XM_007881205.1"/>
</dbReference>
<evidence type="ECO:0000256" key="4">
    <source>
        <dbReference type="ARBA" id="ARBA00022448"/>
    </source>
</evidence>
<dbReference type="OrthoDB" id="391137at2759"/>
<dbReference type="PANTHER" id="PTHR46009">
    <property type="entry name" value="VACUOLAR PROTEIN SORTING-ASSOCIATED PROTEIN VTA1 HOMOLOG"/>
    <property type="match status" value="1"/>
</dbReference>
<dbReference type="InterPro" id="IPR039431">
    <property type="entry name" value="Vta1/CALS_N"/>
</dbReference>
<dbReference type="GO" id="GO:0032511">
    <property type="term" value="P:late endosome to vacuole transport via multivesicular body sorting pathway"/>
    <property type="evidence" value="ECO:0007669"/>
    <property type="project" value="InterPro"/>
</dbReference>
<keyword evidence="4" id="KW-0813">Transport</keyword>
<feature type="compositionally biased region" description="Low complexity" evidence="9">
    <location>
        <begin position="375"/>
        <end position="392"/>
    </location>
</feature>
<name>A0A061HA34_9BASI</name>
<evidence type="ECO:0000256" key="9">
    <source>
        <dbReference type="SAM" id="MobiDB-lite"/>
    </source>
</evidence>
<dbReference type="InterPro" id="IPR044538">
    <property type="entry name" value="Vta1-like"/>
</dbReference>
<evidence type="ECO:0000313" key="12">
    <source>
        <dbReference type="EMBL" id="EPQ28885.1"/>
    </source>
</evidence>
<evidence type="ECO:0000256" key="2">
    <source>
        <dbReference type="ARBA" id="ARBA00004496"/>
    </source>
</evidence>
<dbReference type="Pfam" id="PF04652">
    <property type="entry name" value="Vta1"/>
    <property type="match status" value="1"/>
</dbReference>
<evidence type="ECO:0000256" key="1">
    <source>
        <dbReference type="ARBA" id="ARBA00004481"/>
    </source>
</evidence>
<feature type="compositionally biased region" description="Polar residues" evidence="9">
    <location>
        <begin position="339"/>
        <end position="350"/>
    </location>
</feature>
<gene>
    <name evidence="12" type="ORF">PFL1_03686</name>
</gene>
<dbReference type="InterPro" id="IPR023175">
    <property type="entry name" value="Vta1/CALS_N_sf"/>
</dbReference>
<sequence length="547" mass="56770">MDKPLEYPPPELKPLKPFIQRANELRTADRVISYWCLYYAAQLGIGANAKQPESKQFLFSLLDTLEALKAQLADNDAVTNDIASAAYVENFALKVFVQADNQDRAGRATRETASRFLAASQLLELLKVFNQLDPDMQAKIKYAKVKATDITKALKEGRKPHPGPAGGDPNEEAAKFEDAIARGLETKESREDDDAYLAREMARLTADAAGPAVPQAISPADTGDANPFDGETQNRKRAMSKARMSLHVEGSPLHSPNFSKPLQPQLPGRPDSASSRSAADGITPPTPPSAGFGGDGGGLIQRLSSPPAAAPGLQPLPPSQDASTRAPSNASADFLPIPASSQATSPSVLSGSRPLPVPPHRDGLPIPPSSHLQRATSAGGSASSSSPWPGSTNGMPSAPVSPNFRSTSQMADAASSSSVGAGPAQAPGFDIFQPSFPATPLAPPAPVPSAPGADLGSSHPSSAPIVHYALAPSAPQPIGATAASTAPATDAALPAPAKLPESLPLKLSVRAQKLAKSAASAVDFEDLDTARAQLRQALDILEGRVAE</sequence>
<feature type="compositionally biased region" description="Low complexity" evidence="9">
    <location>
        <begin position="303"/>
        <end position="313"/>
    </location>
</feature>
<evidence type="ECO:0000256" key="5">
    <source>
        <dbReference type="ARBA" id="ARBA00022490"/>
    </source>
</evidence>
<evidence type="ECO:0000313" key="13">
    <source>
        <dbReference type="Proteomes" id="UP000053664"/>
    </source>
</evidence>
<dbReference type="eggNOG" id="KOG0917">
    <property type="taxonomic scope" value="Eukaryota"/>
</dbReference>
<dbReference type="HOGENOM" id="CLU_030378_5_0_1"/>
<feature type="domain" description="Vta1/callose synthase N-terminal" evidence="10">
    <location>
        <begin position="15"/>
        <end position="156"/>
    </location>
</feature>
<evidence type="ECO:0000256" key="6">
    <source>
        <dbReference type="ARBA" id="ARBA00022753"/>
    </source>
</evidence>
<dbReference type="PANTHER" id="PTHR46009:SF1">
    <property type="entry name" value="VACUOLAR PROTEIN SORTING-ASSOCIATED PROTEIN VTA1 HOMOLOG"/>
    <property type="match status" value="1"/>
</dbReference>
<feature type="compositionally biased region" description="Polar residues" evidence="9">
    <location>
        <begin position="321"/>
        <end position="331"/>
    </location>
</feature>
<organism evidence="12 13">
    <name type="scientific">Pseudozyma flocculosa PF-1</name>
    <dbReference type="NCBI Taxonomy" id="1277687"/>
    <lineage>
        <taxon>Eukaryota</taxon>
        <taxon>Fungi</taxon>
        <taxon>Dikarya</taxon>
        <taxon>Basidiomycota</taxon>
        <taxon>Ustilaginomycotina</taxon>
        <taxon>Ustilaginomycetes</taxon>
        <taxon>Ustilaginales</taxon>
        <taxon>Ustilaginaceae</taxon>
        <taxon>Pseudozyma</taxon>
    </lineage>
</organism>
<dbReference type="GeneID" id="19317794"/>
<keyword evidence="7" id="KW-0653">Protein transport</keyword>
<reference evidence="12 13" key="1">
    <citation type="journal article" date="2013" name="Plant Cell">
        <title>The transition from a phytopathogenic smut ancestor to an anamorphic biocontrol agent deciphered by comparative whole-genome analysis.</title>
        <authorList>
            <person name="Lefebvre F."/>
            <person name="Joly D.L."/>
            <person name="Labbe C."/>
            <person name="Teichmann B."/>
            <person name="Linning R."/>
            <person name="Belzile F."/>
            <person name="Bakkeren G."/>
            <person name="Belanger R.R."/>
        </authorList>
    </citation>
    <scope>NUCLEOTIDE SEQUENCE [LARGE SCALE GENOMIC DNA]</scope>
    <source>
        <strain evidence="12 13">PF-1</strain>
    </source>
</reference>
<dbReference type="KEGG" id="pfp:PFL1_03686"/>
<feature type="compositionally biased region" description="Low complexity" evidence="9">
    <location>
        <begin position="411"/>
        <end position="439"/>
    </location>
</feature>
<keyword evidence="5" id="KW-0963">Cytoplasm</keyword>
<dbReference type="GO" id="GO:0015031">
    <property type="term" value="P:protein transport"/>
    <property type="evidence" value="ECO:0007669"/>
    <property type="project" value="UniProtKB-KW"/>
</dbReference>
<dbReference type="EMBL" id="KE361633">
    <property type="protein sequence ID" value="EPQ28885.1"/>
    <property type="molecule type" value="Genomic_DNA"/>
</dbReference>
<feature type="region of interest" description="Disordered" evidence="9">
    <location>
        <begin position="207"/>
        <end position="463"/>
    </location>
</feature>
<feature type="domain" description="Vta1 C-terminal" evidence="11">
    <location>
        <begin position="509"/>
        <end position="542"/>
    </location>
</feature>
<dbReference type="GO" id="GO:0010008">
    <property type="term" value="C:endosome membrane"/>
    <property type="evidence" value="ECO:0007669"/>
    <property type="project" value="UniProtKB-SubCell"/>
</dbReference>
<protein>
    <recommendedName>
        <fullName evidence="14">Vta1/callose synthase N-terminal domain-containing protein</fullName>
    </recommendedName>
</protein>
<dbReference type="Gene3D" id="1.20.5.420">
    <property type="entry name" value="Immunoglobulin FC, subunit C"/>
    <property type="match status" value="1"/>
</dbReference>
<dbReference type="AlphaFoldDB" id="A0A061HA34"/>
<dbReference type="InterPro" id="IPR041212">
    <property type="entry name" value="Vta1_C"/>
</dbReference>
<evidence type="ECO:0000256" key="8">
    <source>
        <dbReference type="ARBA" id="ARBA00023136"/>
    </source>
</evidence>
<comment type="similarity">
    <text evidence="3">Belongs to the VTA1 family.</text>
</comment>
<dbReference type="Gene3D" id="1.25.40.270">
    <property type="entry name" value="Vacuolar protein sorting-associated protein vta1"/>
    <property type="match status" value="1"/>
</dbReference>
<dbReference type="GO" id="GO:0005771">
    <property type="term" value="C:multivesicular body"/>
    <property type="evidence" value="ECO:0007669"/>
    <property type="project" value="TreeGrafter"/>
</dbReference>
<evidence type="ECO:0000259" key="11">
    <source>
        <dbReference type="Pfam" id="PF18097"/>
    </source>
</evidence>
<evidence type="ECO:0000259" key="10">
    <source>
        <dbReference type="Pfam" id="PF04652"/>
    </source>
</evidence>
<evidence type="ECO:0008006" key="14">
    <source>
        <dbReference type="Google" id="ProtNLM"/>
    </source>
</evidence>
<feature type="region of interest" description="Disordered" evidence="9">
    <location>
        <begin position="153"/>
        <end position="172"/>
    </location>
</feature>
<dbReference type="Pfam" id="PF18097">
    <property type="entry name" value="Vta1_C"/>
    <property type="match status" value="1"/>
</dbReference>
<evidence type="ECO:0000256" key="7">
    <source>
        <dbReference type="ARBA" id="ARBA00022927"/>
    </source>
</evidence>
<feature type="compositionally biased region" description="Pro residues" evidence="9">
    <location>
        <begin position="440"/>
        <end position="449"/>
    </location>
</feature>
<proteinExistence type="inferred from homology"/>
<accession>A0A061HA34</accession>
<keyword evidence="8" id="KW-0472">Membrane</keyword>
<keyword evidence="6" id="KW-0967">Endosome</keyword>
<feature type="compositionally biased region" description="Low complexity" evidence="9">
    <location>
        <begin position="268"/>
        <end position="281"/>
    </location>
</feature>
<comment type="subcellular location">
    <subcellularLocation>
        <location evidence="2">Cytoplasm</location>
    </subcellularLocation>
    <subcellularLocation>
        <location evidence="1">Endosome membrane</location>
        <topology evidence="1">Peripheral membrane protein</topology>
    </subcellularLocation>
</comment>
<dbReference type="Proteomes" id="UP000053664">
    <property type="component" value="Unassembled WGS sequence"/>
</dbReference>
<evidence type="ECO:0000256" key="3">
    <source>
        <dbReference type="ARBA" id="ARBA00007895"/>
    </source>
</evidence>